<evidence type="ECO:0000259" key="1">
    <source>
        <dbReference type="Pfam" id="PF05913"/>
    </source>
</evidence>
<dbReference type="InterPro" id="IPR029000">
    <property type="entry name" value="Cyclophilin-like_dom_sf"/>
</dbReference>
<dbReference type="SUPFAM" id="SSF50891">
    <property type="entry name" value="Cyclophilin-like"/>
    <property type="match status" value="1"/>
</dbReference>
<dbReference type="Gene3D" id="2.40.100.10">
    <property type="entry name" value="Cyclophilin-like"/>
    <property type="match status" value="1"/>
</dbReference>
<dbReference type="GeneID" id="93280774"/>
<dbReference type="RefSeq" id="WP_092369318.1">
    <property type="nucleotide sequence ID" value="NZ_DAINWJ010000121.1"/>
</dbReference>
<dbReference type="PANTHER" id="PTHR38435:SF2">
    <property type="entry name" value="DUF871 DOMAIN-CONTAINING PROTEIN"/>
    <property type="match status" value="1"/>
</dbReference>
<dbReference type="Gene3D" id="3.20.20.70">
    <property type="entry name" value="Aldolase class I"/>
    <property type="match status" value="1"/>
</dbReference>
<feature type="domain" description="6-phospho-N-acetylmuramidase C-terminal" evidence="1">
    <location>
        <begin position="250"/>
        <end position="364"/>
    </location>
</feature>
<dbReference type="SUPFAM" id="SSF51445">
    <property type="entry name" value="(Trans)glycosidases"/>
    <property type="match status" value="1"/>
</dbReference>
<proteinExistence type="predicted"/>
<reference evidence="4" key="1">
    <citation type="submission" date="2016-10" db="EMBL/GenBank/DDBJ databases">
        <authorList>
            <person name="Varghese N."/>
            <person name="Submissions S."/>
        </authorList>
    </citation>
    <scope>NUCLEOTIDE SEQUENCE [LARGE SCALE GENOMIC DNA]</scope>
    <source>
        <strain evidence="4">NLAE-zl-G277</strain>
    </source>
</reference>
<dbReference type="InterPro" id="IPR013785">
    <property type="entry name" value="Aldolase_TIM"/>
</dbReference>
<organism evidence="3 4">
    <name type="scientific">Enterocloster lavalensis</name>
    <dbReference type="NCBI Taxonomy" id="460384"/>
    <lineage>
        <taxon>Bacteria</taxon>
        <taxon>Bacillati</taxon>
        <taxon>Bacillota</taxon>
        <taxon>Clostridia</taxon>
        <taxon>Lachnospirales</taxon>
        <taxon>Lachnospiraceae</taxon>
        <taxon>Enterocloster</taxon>
    </lineage>
</organism>
<feature type="domain" description="6-phospho-N-acetylmuramidase N-terminal" evidence="2">
    <location>
        <begin position="5"/>
        <end position="240"/>
    </location>
</feature>
<dbReference type="InterPro" id="IPR017853">
    <property type="entry name" value="GH"/>
</dbReference>
<dbReference type="EMBL" id="FOIM01000031">
    <property type="protein sequence ID" value="SEU10674.1"/>
    <property type="molecule type" value="Genomic_DNA"/>
</dbReference>
<dbReference type="STRING" id="460384.SAMN05216313_13143"/>
<keyword evidence="4" id="KW-1185">Reference proteome</keyword>
<sequence length="382" mass="43029">MNSSIAVYPSVQWRQQTVLWAEYLEKAGEYGFGEVFSSIHLPELALEDQVEMLEELARLTNHLGMELTVDIGGGEIDQLLADSQMCARVRSAGIGLLRLDYGFCTEQAGALYNRLGIKGFVVNASIYDREEAEAVKRNLTAIDSRMELRACHNFYPRPETGLDREFFNEQNRIFAELGLITYACIPGKSHPRPPLGLGLPTLEEHRQMDLERVCVELVCSPGIGGVMAADEFFNETELACVARAVKREPLTLRIRLEAGVGQVERELILGMSHHIRYDSNRQVLRSRTSREMSRIGGKVAPGLTGERRSGMVTVDNERYGRYSSEMQILLADLEADSRVNCCGQILEEDMWKLDFYRQGFDYQFQEITEITEIGEGISRGAI</sequence>
<evidence type="ECO:0000313" key="3">
    <source>
        <dbReference type="EMBL" id="SEU10674.1"/>
    </source>
</evidence>
<dbReference type="Proteomes" id="UP000198508">
    <property type="component" value="Unassembled WGS sequence"/>
</dbReference>
<evidence type="ECO:0000259" key="2">
    <source>
        <dbReference type="Pfam" id="PF19200"/>
    </source>
</evidence>
<dbReference type="PANTHER" id="PTHR38435">
    <property type="match status" value="1"/>
</dbReference>
<dbReference type="AlphaFoldDB" id="A0A1I0JLW7"/>
<dbReference type="Pfam" id="PF19200">
    <property type="entry name" value="MupG_N"/>
    <property type="match status" value="1"/>
</dbReference>
<dbReference type="InterPro" id="IPR043797">
    <property type="entry name" value="MupG_N"/>
</dbReference>
<dbReference type="InterPro" id="IPR043894">
    <property type="entry name" value="MupG_C"/>
</dbReference>
<dbReference type="InterPro" id="IPR008589">
    <property type="entry name" value="MupG"/>
</dbReference>
<protein>
    <submittedName>
        <fullName evidence="3">Uncharacterized protein</fullName>
    </submittedName>
</protein>
<accession>A0A1I0JLW7</accession>
<evidence type="ECO:0000313" key="4">
    <source>
        <dbReference type="Proteomes" id="UP000198508"/>
    </source>
</evidence>
<gene>
    <name evidence="3" type="ORF">SAMN05216313_13143</name>
</gene>
<dbReference type="Pfam" id="PF05913">
    <property type="entry name" value="MupG_C"/>
    <property type="match status" value="1"/>
</dbReference>
<name>A0A1I0JLW7_9FIRM</name>